<comment type="caution">
    <text evidence="3">The sequence shown here is derived from an EMBL/GenBank/DDBJ whole genome shotgun (WGS) entry which is preliminary data.</text>
</comment>
<feature type="coiled-coil region" evidence="1">
    <location>
        <begin position="36"/>
        <end position="70"/>
    </location>
</feature>
<dbReference type="Proteomes" id="UP000295504">
    <property type="component" value="Unassembled WGS sequence"/>
</dbReference>
<dbReference type="RefSeq" id="WP_132849053.1">
    <property type="nucleotide sequence ID" value="NZ_CP058648.1"/>
</dbReference>
<protein>
    <submittedName>
        <fullName evidence="3">Cell division protein FtsB</fullName>
    </submittedName>
</protein>
<keyword evidence="1" id="KW-0175">Coiled coil</keyword>
<keyword evidence="3" id="KW-0132">Cell division</keyword>
<keyword evidence="3" id="KW-0131">Cell cycle</keyword>
<dbReference type="OrthoDB" id="14319at2"/>
<dbReference type="EMBL" id="SLYC01000031">
    <property type="protein sequence ID" value="TCQ00485.1"/>
    <property type="molecule type" value="Genomic_DNA"/>
</dbReference>
<proteinExistence type="predicted"/>
<feature type="transmembrane region" description="Helical" evidence="2">
    <location>
        <begin position="12"/>
        <end position="30"/>
    </location>
</feature>
<keyword evidence="4" id="KW-1185">Reference proteome</keyword>
<reference evidence="3 4" key="1">
    <citation type="submission" date="2019-03" db="EMBL/GenBank/DDBJ databases">
        <title>Genomic Encyclopedia of Type Strains, Phase IV (KMG-IV): sequencing the most valuable type-strain genomes for metagenomic binning, comparative biology and taxonomic classification.</title>
        <authorList>
            <person name="Goeker M."/>
        </authorList>
    </citation>
    <scope>NUCLEOTIDE SEQUENCE [LARGE SCALE GENOMIC DNA]</scope>
    <source>
        <strain evidence="3 4">DSM 100013</strain>
    </source>
</reference>
<evidence type="ECO:0000256" key="1">
    <source>
        <dbReference type="SAM" id="Coils"/>
    </source>
</evidence>
<sequence length="97" mass="11399">MANNKRRKRKKFITVFAIAFLVSYFGYTLYQQQNEITTLEARKKIFVEEIEKAQKELDRLNGILELGESDEYIEKVAREQLNMIGEGEIVIKDISPR</sequence>
<dbReference type="GO" id="GO:0051301">
    <property type="term" value="P:cell division"/>
    <property type="evidence" value="ECO:0007669"/>
    <property type="project" value="UniProtKB-KW"/>
</dbReference>
<name>A0A4R2TH77_9FIRM</name>
<evidence type="ECO:0000256" key="2">
    <source>
        <dbReference type="SAM" id="Phobius"/>
    </source>
</evidence>
<keyword evidence="2" id="KW-0812">Transmembrane</keyword>
<evidence type="ECO:0000313" key="3">
    <source>
        <dbReference type="EMBL" id="TCQ00485.1"/>
    </source>
</evidence>
<evidence type="ECO:0000313" key="4">
    <source>
        <dbReference type="Proteomes" id="UP000295504"/>
    </source>
</evidence>
<dbReference type="AlphaFoldDB" id="A0A4R2TH77"/>
<keyword evidence="2" id="KW-0472">Membrane</keyword>
<keyword evidence="2" id="KW-1133">Transmembrane helix</keyword>
<dbReference type="InterPro" id="IPR007060">
    <property type="entry name" value="FtsL/DivIC"/>
</dbReference>
<accession>A0A4R2TH77</accession>
<dbReference type="Pfam" id="PF04977">
    <property type="entry name" value="DivIC"/>
    <property type="match status" value="1"/>
</dbReference>
<gene>
    <name evidence="3" type="ORF">EDD79_10312</name>
</gene>
<organism evidence="3 4">
    <name type="scientific">Serpentinicella alkaliphila</name>
    <dbReference type="NCBI Taxonomy" id="1734049"/>
    <lineage>
        <taxon>Bacteria</taxon>
        <taxon>Bacillati</taxon>
        <taxon>Bacillota</taxon>
        <taxon>Clostridia</taxon>
        <taxon>Peptostreptococcales</taxon>
        <taxon>Natronincolaceae</taxon>
        <taxon>Serpentinicella</taxon>
    </lineage>
</organism>